<dbReference type="FunFam" id="3.30.70.330:FF:000311">
    <property type="entry name" value="polyadenylate-binding protein 2"/>
    <property type="match status" value="1"/>
</dbReference>
<keyword evidence="5" id="KW-0677">Repeat</keyword>
<dbReference type="GO" id="GO:0003723">
    <property type="term" value="F:RNA binding"/>
    <property type="evidence" value="ECO:0007669"/>
    <property type="project" value="UniProtKB-UniRule"/>
</dbReference>
<feature type="domain" description="Homeobox" evidence="18">
    <location>
        <begin position="1128"/>
        <end position="1188"/>
    </location>
</feature>
<dbReference type="GO" id="GO:0008270">
    <property type="term" value="F:zinc ion binding"/>
    <property type="evidence" value="ECO:0007669"/>
    <property type="project" value="UniProtKB-KW"/>
</dbReference>
<keyword evidence="3" id="KW-0963">Cytoplasm</keyword>
<dbReference type="GO" id="GO:0005634">
    <property type="term" value="C:nucleus"/>
    <property type="evidence" value="ECO:0007669"/>
    <property type="project" value="UniProtKB-SubCell"/>
</dbReference>
<feature type="coiled-coil region" evidence="16">
    <location>
        <begin position="1248"/>
        <end position="1288"/>
    </location>
</feature>
<keyword evidence="16" id="KW-0175">Coiled coil</keyword>
<feature type="DNA-binding region" description="Homeobox" evidence="13">
    <location>
        <begin position="1130"/>
        <end position="1189"/>
    </location>
</feature>
<evidence type="ECO:0000256" key="1">
    <source>
        <dbReference type="ARBA" id="ARBA00004123"/>
    </source>
</evidence>
<keyword evidence="6 12" id="KW-0863">Zinc-finger</keyword>
<dbReference type="PANTHER" id="PTHR45891">
    <property type="entry name" value="ZINC FINGER HOMEOBOX PROTEIN"/>
    <property type="match status" value="1"/>
</dbReference>
<keyword evidence="4" id="KW-0479">Metal-binding</keyword>
<keyword evidence="10 13" id="KW-0371">Homeobox</keyword>
<feature type="domain" description="C2H2-type" evidence="20">
    <location>
        <begin position="50"/>
        <end position="79"/>
    </location>
</feature>
<keyword evidence="7" id="KW-0862">Zinc</keyword>
<dbReference type="GO" id="GO:0000981">
    <property type="term" value="F:DNA-binding transcription factor activity, RNA polymerase II-specific"/>
    <property type="evidence" value="ECO:0007669"/>
    <property type="project" value="InterPro"/>
</dbReference>
<evidence type="ECO:0000256" key="2">
    <source>
        <dbReference type="ARBA" id="ARBA00004496"/>
    </source>
</evidence>
<dbReference type="PROSITE" id="PS50071">
    <property type="entry name" value="HOMEOBOX_2"/>
    <property type="match status" value="2"/>
</dbReference>
<evidence type="ECO:0000256" key="14">
    <source>
        <dbReference type="PROSITE-ProRule" id="PRU00176"/>
    </source>
</evidence>
<evidence type="ECO:0000256" key="12">
    <source>
        <dbReference type="PROSITE-ProRule" id="PRU00042"/>
    </source>
</evidence>
<keyword evidence="9 13" id="KW-0238">DNA-binding</keyword>
<evidence type="ECO:0000313" key="22">
    <source>
        <dbReference type="Proteomes" id="UP000261540"/>
    </source>
</evidence>
<feature type="compositionally biased region" description="Basic and acidic residues" evidence="17">
    <location>
        <begin position="1023"/>
        <end position="1038"/>
    </location>
</feature>
<feature type="region of interest" description="Disordered" evidence="17">
    <location>
        <begin position="980"/>
        <end position="999"/>
    </location>
</feature>
<accession>A0A3B3S350</accession>
<dbReference type="GO" id="GO:0045664">
    <property type="term" value="P:regulation of neuron differentiation"/>
    <property type="evidence" value="ECO:0007669"/>
    <property type="project" value="TreeGrafter"/>
</dbReference>
<evidence type="ECO:0000256" key="16">
    <source>
        <dbReference type="SAM" id="Coils"/>
    </source>
</evidence>
<feature type="compositionally biased region" description="Basic and acidic residues" evidence="17">
    <location>
        <begin position="818"/>
        <end position="830"/>
    </location>
</feature>
<dbReference type="Gene3D" id="1.10.10.60">
    <property type="entry name" value="Homeodomain-like"/>
    <property type="match status" value="3"/>
</dbReference>
<dbReference type="PROSITE" id="PS00028">
    <property type="entry name" value="ZINC_FINGER_C2H2_1"/>
    <property type="match status" value="1"/>
</dbReference>
<dbReference type="SUPFAM" id="SSF54928">
    <property type="entry name" value="RNA-binding domain, RBD"/>
    <property type="match status" value="1"/>
</dbReference>
<feature type="domain" description="RRM" evidence="19">
    <location>
        <begin position="1309"/>
        <end position="1386"/>
    </location>
</feature>
<dbReference type="InterPro" id="IPR012677">
    <property type="entry name" value="Nucleotide-bd_a/b_plait_sf"/>
</dbReference>
<evidence type="ECO:0000256" key="6">
    <source>
        <dbReference type="ARBA" id="ARBA00022771"/>
    </source>
</evidence>
<organism evidence="21 22">
    <name type="scientific">Paramormyrops kingsleyae</name>
    <dbReference type="NCBI Taxonomy" id="1676925"/>
    <lineage>
        <taxon>Eukaryota</taxon>
        <taxon>Metazoa</taxon>
        <taxon>Chordata</taxon>
        <taxon>Craniata</taxon>
        <taxon>Vertebrata</taxon>
        <taxon>Euteleostomi</taxon>
        <taxon>Actinopterygii</taxon>
        <taxon>Neopterygii</taxon>
        <taxon>Teleostei</taxon>
        <taxon>Osteoglossocephala</taxon>
        <taxon>Osteoglossomorpha</taxon>
        <taxon>Osteoglossiformes</taxon>
        <taxon>Mormyridae</taxon>
        <taxon>Paramormyrops</taxon>
    </lineage>
</organism>
<evidence type="ECO:0000313" key="21">
    <source>
        <dbReference type="Ensembl" id="ENSPKIP00000025159.1"/>
    </source>
</evidence>
<dbReference type="InterPro" id="IPR000504">
    <property type="entry name" value="RRM_dom"/>
</dbReference>
<evidence type="ECO:0000256" key="15">
    <source>
        <dbReference type="RuleBase" id="RU000682"/>
    </source>
</evidence>
<protein>
    <submittedName>
        <fullName evidence="21">Polyadenylate-binding protein 2-B-like</fullName>
    </submittedName>
</protein>
<dbReference type="SMART" id="SM00360">
    <property type="entry name" value="RRM"/>
    <property type="match status" value="1"/>
</dbReference>
<dbReference type="GO" id="GO:0005737">
    <property type="term" value="C:cytoplasm"/>
    <property type="evidence" value="ECO:0007669"/>
    <property type="project" value="UniProtKB-SubCell"/>
</dbReference>
<evidence type="ECO:0000256" key="8">
    <source>
        <dbReference type="ARBA" id="ARBA00022884"/>
    </source>
</evidence>
<feature type="region of interest" description="Disordered" evidence="17">
    <location>
        <begin position="1010"/>
        <end position="1074"/>
    </location>
</feature>
<dbReference type="STRING" id="1676925.ENSPKIP00000025159"/>
<evidence type="ECO:0000256" key="3">
    <source>
        <dbReference type="ARBA" id="ARBA00022490"/>
    </source>
</evidence>
<evidence type="ECO:0000259" key="19">
    <source>
        <dbReference type="PROSITE" id="PS50102"/>
    </source>
</evidence>
<reference evidence="21" key="2">
    <citation type="submission" date="2025-09" db="UniProtKB">
        <authorList>
            <consortium name="Ensembl"/>
        </authorList>
    </citation>
    <scope>IDENTIFICATION</scope>
</reference>
<dbReference type="InterPro" id="IPR035979">
    <property type="entry name" value="RBD_domain_sf"/>
</dbReference>
<dbReference type="InterPro" id="IPR017970">
    <property type="entry name" value="Homeobox_CS"/>
</dbReference>
<reference evidence="21" key="1">
    <citation type="submission" date="2025-08" db="UniProtKB">
        <authorList>
            <consortium name="Ensembl"/>
        </authorList>
    </citation>
    <scope>IDENTIFICATION</scope>
</reference>
<dbReference type="GO" id="GO:0000978">
    <property type="term" value="F:RNA polymerase II cis-regulatory region sequence-specific DNA binding"/>
    <property type="evidence" value="ECO:0007669"/>
    <property type="project" value="TreeGrafter"/>
</dbReference>
<evidence type="ECO:0000259" key="18">
    <source>
        <dbReference type="PROSITE" id="PS50071"/>
    </source>
</evidence>
<dbReference type="Pfam" id="PF00076">
    <property type="entry name" value="RRM_1"/>
    <property type="match status" value="1"/>
</dbReference>
<dbReference type="PROSITE" id="PS00027">
    <property type="entry name" value="HOMEOBOX_1"/>
    <property type="match status" value="1"/>
</dbReference>
<comment type="subcellular location">
    <subcellularLocation>
        <location evidence="2">Cytoplasm</location>
    </subcellularLocation>
    <subcellularLocation>
        <location evidence="1 13 15">Nucleus</location>
    </subcellularLocation>
</comment>
<keyword evidence="8 14" id="KW-0694">RNA-binding</keyword>
<evidence type="ECO:0000256" key="4">
    <source>
        <dbReference type="ARBA" id="ARBA00022723"/>
    </source>
</evidence>
<dbReference type="PROSITE" id="PS50157">
    <property type="entry name" value="ZINC_FINGER_C2H2_2"/>
    <property type="match status" value="1"/>
</dbReference>
<dbReference type="Proteomes" id="UP000261540">
    <property type="component" value="Unplaced"/>
</dbReference>
<dbReference type="GeneTree" id="ENSGT00940000154606"/>
<dbReference type="InterPro" id="IPR051968">
    <property type="entry name" value="ZnFinger_Homeobox_TR"/>
</dbReference>
<proteinExistence type="predicted"/>
<dbReference type="CDD" id="cd12550">
    <property type="entry name" value="RRM_II_PABPN1"/>
    <property type="match status" value="1"/>
</dbReference>
<dbReference type="Pfam" id="PF00046">
    <property type="entry name" value="Homeodomain"/>
    <property type="match status" value="2"/>
</dbReference>
<dbReference type="SUPFAM" id="SSF46689">
    <property type="entry name" value="Homeodomain-like"/>
    <property type="match status" value="2"/>
</dbReference>
<dbReference type="PANTHER" id="PTHR45891:SF5">
    <property type="entry name" value="ZINC FINGER HOMEOBOX PROTEIN 4 ISOFORM X1"/>
    <property type="match status" value="1"/>
</dbReference>
<evidence type="ECO:0000256" key="10">
    <source>
        <dbReference type="ARBA" id="ARBA00023155"/>
    </source>
</evidence>
<dbReference type="InterPro" id="IPR001356">
    <property type="entry name" value="HD"/>
</dbReference>
<dbReference type="Gene3D" id="3.30.70.330">
    <property type="match status" value="1"/>
</dbReference>
<keyword evidence="11 13" id="KW-0539">Nucleus</keyword>
<dbReference type="PROSITE" id="PS50102">
    <property type="entry name" value="RRM"/>
    <property type="match status" value="1"/>
</dbReference>
<dbReference type="SMART" id="SM00389">
    <property type="entry name" value="HOX"/>
    <property type="match status" value="3"/>
</dbReference>
<dbReference type="CDD" id="cd00086">
    <property type="entry name" value="homeodomain"/>
    <property type="match status" value="3"/>
</dbReference>
<feature type="DNA-binding region" description="Homeobox" evidence="13">
    <location>
        <begin position="837"/>
        <end position="896"/>
    </location>
</feature>
<evidence type="ECO:0000256" key="5">
    <source>
        <dbReference type="ARBA" id="ARBA00022737"/>
    </source>
</evidence>
<feature type="domain" description="Homeobox" evidence="18">
    <location>
        <begin position="835"/>
        <end position="895"/>
    </location>
</feature>
<keyword evidence="22" id="KW-1185">Reference proteome</keyword>
<dbReference type="InterPro" id="IPR013087">
    <property type="entry name" value="Znf_C2H2_type"/>
</dbReference>
<feature type="region of interest" description="Disordered" evidence="17">
    <location>
        <begin position="808"/>
        <end position="830"/>
    </location>
</feature>
<evidence type="ECO:0000256" key="11">
    <source>
        <dbReference type="ARBA" id="ARBA00023242"/>
    </source>
</evidence>
<evidence type="ECO:0000259" key="20">
    <source>
        <dbReference type="PROSITE" id="PS50157"/>
    </source>
</evidence>
<sequence>MFSPKRKLSVHLCRMQTGSSENHGEDDTKTPSTSCPKLNWSPGYMSSKPYQCALCCVSYSCSISLKSHLRSVLHQTRSRNADRPSSCTTENLRNAKANTSSTNCAINSATSMSTSPSIMFSLHNASASTSASTIPLPRVTSQQEFLSLSISSLQTQNQNLNPGAPGQVLTPSLSSAQVLLAEKTHGIQNLGLSVEFSTAHSTSSEEKMIEKAEDIAEGVDEIVYKKASDRVHLEPENANLSLKDTYAGLKIKEECAGSKGIGIRSPLKYTKKGGVQDGEENGMGGENTTDTKNYGVQMQFKPCQNSERQIAVPCEAVPQSPLAFRSSRDTILPQSAPLPCSTSPSSNTQLSTTNFQFSLRPSSNLQNSHTDISAKHCLTESLEFSSEDRAVKPHFTLPGTDSKLSEVALQDYTGVDLKYSQTKPLTLSDFQSQVLRAFLESQSQADVAGPSQQDCEELAREVGLSVVEIHTWFGDVQKTKERQNSIEGKDGIHPVTIAVDHSKDIRKRNHDKNVNNREIGGQENFCHTSESNQEEFYTVATVTDEESQSSLEQDEQSNLVKVGNHDEEEVTGEGKVLLSDEDEDDRLTFRKRKWRSNMIVEQELVNIKKEKLDPDVNLELGTLSDSPAPPLSFERGNLSRITTGASLPFSIAPVITPFLSPHILSLPPSVVGLGISKGAKPDQGKRPILPRPLATHLFCDPLKAPLLARHTAPCQTPYGKDDNESALDLSVGKNCSPVSAPSTSTSANKIPEQNQLFKRLGLNAVTKGAPETSDLIVVHVQPKGTFAASMSLNGSINKINKGIKTAEQINNGKREKKSKGEQQEERKYTSRDIQLLRGRSRTIIQPEQLDVLYGCYFKEPNPAKHEFERISEWVKLPKRVVQIWFQNMRARERKGEVRFLGSGTLAAVGKPLIKFTWPLSSPVLSRGTNPNTGDRKLCRVTADVSLVDSCVKTPLTKDVERETKSFANAKLMTCSSSDVKSLTVSKTGTQRSSPKAKSFTKASNFSVPFAIIETRPPRSPQKCNRDKDDELHDKVKENNEDEPESHISGPGSTSRMAPKVPLTPVGKHSDSQKQRGLYWTTKAALSMNTPNEQMGFPSHSYLSRISMSSPPVFSSNPGIQCNSNLQQCIPRRPRTLLTNLQLSILQSCYEICPHPNAAECEVMGSELKLPQRVIQIWFQNTRAKEKRWYLQQEKQMLDTKDLSSRVNFGSSGYLEYRALRANRPILPKPVQFTLLVSSGPSDVGQSSHEALKGRCEELEAIKARVREMEEEAEKLKELQNEVEKQMNLSPPPAGPVIMSLEEKMEADGRSIYVGNVDYGATAEELEAHFHGCGSVNRVTILCDKFTGHPKGFAYIEFADKESVRTAMALDESLFRGRQIKVGAKRTNRPGISTTDRGFPRARFRSRGGNFSSRARYYSGYTPPRGRGRAFRGRGRATSWYSPY</sequence>
<dbReference type="InterPro" id="IPR009057">
    <property type="entry name" value="Homeodomain-like_sf"/>
</dbReference>
<dbReference type="Ensembl" id="ENSPKIT00000005883.1">
    <property type="protein sequence ID" value="ENSPKIP00000025159.1"/>
    <property type="gene ID" value="ENSPKIG00000008144.1"/>
</dbReference>
<evidence type="ECO:0000256" key="13">
    <source>
        <dbReference type="PROSITE-ProRule" id="PRU00108"/>
    </source>
</evidence>
<name>A0A3B3S350_9TELE</name>
<evidence type="ECO:0000256" key="7">
    <source>
        <dbReference type="ARBA" id="ARBA00022833"/>
    </source>
</evidence>
<evidence type="ECO:0000256" key="17">
    <source>
        <dbReference type="SAM" id="MobiDB-lite"/>
    </source>
</evidence>
<evidence type="ECO:0000256" key="9">
    <source>
        <dbReference type="ARBA" id="ARBA00023125"/>
    </source>
</evidence>